<feature type="compositionally biased region" description="Polar residues" evidence="1">
    <location>
        <begin position="57"/>
        <end position="69"/>
    </location>
</feature>
<dbReference type="Gramene" id="OMO83027">
    <property type="protein sequence ID" value="OMO83027"/>
    <property type="gene ID" value="CCACVL1_11595"/>
</dbReference>
<feature type="region of interest" description="Disordered" evidence="1">
    <location>
        <begin position="1"/>
        <end position="69"/>
    </location>
</feature>
<evidence type="ECO:0000313" key="2">
    <source>
        <dbReference type="EMBL" id="OMO83027.1"/>
    </source>
</evidence>
<accession>A0A1R3IKB0</accession>
<gene>
    <name evidence="2" type="ORF">CCACVL1_11595</name>
</gene>
<dbReference type="EMBL" id="AWWV01009928">
    <property type="protein sequence ID" value="OMO83027.1"/>
    <property type="molecule type" value="Genomic_DNA"/>
</dbReference>
<dbReference type="AlphaFoldDB" id="A0A1R3IKB0"/>
<sequence length="69" mass="7523">MASLKVEKPITEKEKAVGSAKTKPSSSAPKAPASKPAPKKTEQKPRDPKRRHRELPSHQQLSPSSRIGN</sequence>
<protein>
    <submittedName>
        <fullName evidence="2">Uncharacterized protein</fullName>
    </submittedName>
</protein>
<reference evidence="2 3" key="1">
    <citation type="submission" date="2013-09" db="EMBL/GenBank/DDBJ databases">
        <title>Corchorus capsularis genome sequencing.</title>
        <authorList>
            <person name="Alam M."/>
            <person name="Haque M.S."/>
            <person name="Islam M.S."/>
            <person name="Emdad E.M."/>
            <person name="Islam M.M."/>
            <person name="Ahmed B."/>
            <person name="Halim A."/>
            <person name="Hossen Q.M.M."/>
            <person name="Hossain M.Z."/>
            <person name="Ahmed R."/>
            <person name="Khan M.M."/>
            <person name="Islam R."/>
            <person name="Rashid M.M."/>
            <person name="Khan S.A."/>
            <person name="Rahman M.S."/>
            <person name="Alam M."/>
        </authorList>
    </citation>
    <scope>NUCLEOTIDE SEQUENCE [LARGE SCALE GENOMIC DNA]</scope>
    <source>
        <strain evidence="3">cv. CVL-1</strain>
        <tissue evidence="2">Whole seedling</tissue>
    </source>
</reference>
<feature type="compositionally biased region" description="Low complexity" evidence="1">
    <location>
        <begin position="19"/>
        <end position="36"/>
    </location>
</feature>
<keyword evidence="3" id="KW-1185">Reference proteome</keyword>
<evidence type="ECO:0000313" key="3">
    <source>
        <dbReference type="Proteomes" id="UP000188268"/>
    </source>
</evidence>
<dbReference type="Proteomes" id="UP000188268">
    <property type="component" value="Unassembled WGS sequence"/>
</dbReference>
<comment type="caution">
    <text evidence="2">The sequence shown here is derived from an EMBL/GenBank/DDBJ whole genome shotgun (WGS) entry which is preliminary data.</text>
</comment>
<name>A0A1R3IKB0_COCAP</name>
<evidence type="ECO:0000256" key="1">
    <source>
        <dbReference type="SAM" id="MobiDB-lite"/>
    </source>
</evidence>
<proteinExistence type="predicted"/>
<feature type="compositionally biased region" description="Basic and acidic residues" evidence="1">
    <location>
        <begin position="1"/>
        <end position="16"/>
    </location>
</feature>
<organism evidence="2 3">
    <name type="scientific">Corchorus capsularis</name>
    <name type="common">Jute</name>
    <dbReference type="NCBI Taxonomy" id="210143"/>
    <lineage>
        <taxon>Eukaryota</taxon>
        <taxon>Viridiplantae</taxon>
        <taxon>Streptophyta</taxon>
        <taxon>Embryophyta</taxon>
        <taxon>Tracheophyta</taxon>
        <taxon>Spermatophyta</taxon>
        <taxon>Magnoliopsida</taxon>
        <taxon>eudicotyledons</taxon>
        <taxon>Gunneridae</taxon>
        <taxon>Pentapetalae</taxon>
        <taxon>rosids</taxon>
        <taxon>malvids</taxon>
        <taxon>Malvales</taxon>
        <taxon>Malvaceae</taxon>
        <taxon>Grewioideae</taxon>
        <taxon>Apeibeae</taxon>
        <taxon>Corchorus</taxon>
    </lineage>
</organism>
<dbReference type="PANTHER" id="PTHR35831">
    <property type="entry name" value="OS01G0642200 PROTEIN"/>
    <property type="match status" value="1"/>
</dbReference>
<dbReference type="OMA" id="QAKEPTN"/>
<dbReference type="PANTHER" id="PTHR35831:SF2">
    <property type="entry name" value="OS01G0642200 PROTEIN"/>
    <property type="match status" value="1"/>
</dbReference>